<gene>
    <name evidence="1" type="ORF">O181_013848</name>
</gene>
<proteinExistence type="predicted"/>
<evidence type="ECO:0000313" key="2">
    <source>
        <dbReference type="Proteomes" id="UP000765509"/>
    </source>
</evidence>
<sequence>MSPRRLLIHTFREVPAASCLQVATQTWKDFVRPKGSSHKARLSSLLGKQRQAANLTRSACPFPWLLGRDPPINISFKNFLSLNLEFATALAHYQVLRFAHSS</sequence>
<dbReference type="EMBL" id="AVOT02003640">
    <property type="protein sequence ID" value="MBW0474133.1"/>
    <property type="molecule type" value="Genomic_DNA"/>
</dbReference>
<comment type="caution">
    <text evidence="1">The sequence shown here is derived from an EMBL/GenBank/DDBJ whole genome shotgun (WGS) entry which is preliminary data.</text>
</comment>
<accession>A0A9Q3C042</accession>
<name>A0A9Q3C042_9BASI</name>
<organism evidence="1 2">
    <name type="scientific">Austropuccinia psidii MF-1</name>
    <dbReference type="NCBI Taxonomy" id="1389203"/>
    <lineage>
        <taxon>Eukaryota</taxon>
        <taxon>Fungi</taxon>
        <taxon>Dikarya</taxon>
        <taxon>Basidiomycota</taxon>
        <taxon>Pucciniomycotina</taxon>
        <taxon>Pucciniomycetes</taxon>
        <taxon>Pucciniales</taxon>
        <taxon>Sphaerophragmiaceae</taxon>
        <taxon>Austropuccinia</taxon>
    </lineage>
</organism>
<dbReference type="Proteomes" id="UP000765509">
    <property type="component" value="Unassembled WGS sequence"/>
</dbReference>
<keyword evidence="2" id="KW-1185">Reference proteome</keyword>
<evidence type="ECO:0000313" key="1">
    <source>
        <dbReference type="EMBL" id="MBW0474133.1"/>
    </source>
</evidence>
<dbReference type="AlphaFoldDB" id="A0A9Q3C042"/>
<reference evidence="1" key="1">
    <citation type="submission" date="2021-03" db="EMBL/GenBank/DDBJ databases">
        <title>Draft genome sequence of rust myrtle Austropuccinia psidii MF-1, a brazilian biotype.</title>
        <authorList>
            <person name="Quecine M.C."/>
            <person name="Pachon D.M.R."/>
            <person name="Bonatelli M.L."/>
            <person name="Correr F.H."/>
            <person name="Franceschini L.M."/>
            <person name="Leite T.F."/>
            <person name="Margarido G.R.A."/>
            <person name="Almeida C.A."/>
            <person name="Ferrarezi J.A."/>
            <person name="Labate C.A."/>
        </authorList>
    </citation>
    <scope>NUCLEOTIDE SEQUENCE</scope>
    <source>
        <strain evidence="1">MF-1</strain>
    </source>
</reference>
<protein>
    <submittedName>
        <fullName evidence="1">Uncharacterized protein</fullName>
    </submittedName>
</protein>